<evidence type="ECO:0000256" key="5">
    <source>
        <dbReference type="SAM" id="Phobius"/>
    </source>
</evidence>
<dbReference type="NCBIfam" id="TIGR00152">
    <property type="entry name" value="dephospho-CoA kinase"/>
    <property type="match status" value="1"/>
</dbReference>
<evidence type="ECO:0000256" key="1">
    <source>
        <dbReference type="ARBA" id="ARBA00009018"/>
    </source>
</evidence>
<keyword evidence="3" id="KW-0067">ATP-binding</keyword>
<dbReference type="CDD" id="cd02022">
    <property type="entry name" value="DPCK"/>
    <property type="match status" value="1"/>
</dbReference>
<organism evidence="6 7">
    <name type="scientific">Actinia tenebrosa</name>
    <name type="common">Australian red waratah sea anemone</name>
    <dbReference type="NCBI Taxonomy" id="6105"/>
    <lineage>
        <taxon>Eukaryota</taxon>
        <taxon>Metazoa</taxon>
        <taxon>Cnidaria</taxon>
        <taxon>Anthozoa</taxon>
        <taxon>Hexacorallia</taxon>
        <taxon>Actiniaria</taxon>
        <taxon>Actiniidae</taxon>
        <taxon>Actinia</taxon>
    </lineage>
</organism>
<dbReference type="FunFam" id="3.40.50.300:FF:000485">
    <property type="entry name" value="Dephospho-CoA kinase CAB5"/>
    <property type="match status" value="1"/>
</dbReference>
<dbReference type="RefSeq" id="XP_031564659.1">
    <property type="nucleotide sequence ID" value="XM_031708799.1"/>
</dbReference>
<dbReference type="PANTHER" id="PTHR10695:SF46">
    <property type="entry name" value="BIFUNCTIONAL COENZYME A SYNTHASE-RELATED"/>
    <property type="match status" value="1"/>
</dbReference>
<dbReference type="Proteomes" id="UP000515163">
    <property type="component" value="Unplaced"/>
</dbReference>
<dbReference type="InParanoid" id="A0A6P8I7W7"/>
<proteinExistence type="inferred from homology"/>
<dbReference type="Gene3D" id="3.40.50.300">
    <property type="entry name" value="P-loop containing nucleotide triphosphate hydrolases"/>
    <property type="match status" value="1"/>
</dbReference>
<accession>A0A6P8I7W7</accession>
<dbReference type="OrthoDB" id="247245at2759"/>
<dbReference type="InterPro" id="IPR027417">
    <property type="entry name" value="P-loop_NTPase"/>
</dbReference>
<keyword evidence="5" id="KW-1133">Transmembrane helix</keyword>
<feature type="transmembrane region" description="Helical" evidence="5">
    <location>
        <begin position="205"/>
        <end position="225"/>
    </location>
</feature>
<keyword evidence="5" id="KW-0472">Membrane</keyword>
<dbReference type="Pfam" id="PF01121">
    <property type="entry name" value="CoaE"/>
    <property type="match status" value="1"/>
</dbReference>
<keyword evidence="5" id="KW-0812">Transmembrane</keyword>
<dbReference type="GO" id="GO:0015937">
    <property type="term" value="P:coenzyme A biosynthetic process"/>
    <property type="evidence" value="ECO:0007669"/>
    <property type="project" value="InterPro"/>
</dbReference>
<name>A0A6P8I7W7_ACTTE</name>
<dbReference type="GO" id="GO:0004140">
    <property type="term" value="F:dephospho-CoA kinase activity"/>
    <property type="evidence" value="ECO:0007669"/>
    <property type="project" value="InterPro"/>
</dbReference>
<dbReference type="GO" id="GO:0005737">
    <property type="term" value="C:cytoplasm"/>
    <property type="evidence" value="ECO:0007669"/>
    <property type="project" value="UniProtKB-ARBA"/>
</dbReference>
<keyword evidence="2" id="KW-0547">Nucleotide-binding</keyword>
<dbReference type="InterPro" id="IPR001977">
    <property type="entry name" value="Depp_CoAkinase"/>
</dbReference>
<gene>
    <name evidence="7" type="primary">LOC116300041</name>
</gene>
<evidence type="ECO:0000313" key="7">
    <source>
        <dbReference type="RefSeq" id="XP_031564659.1"/>
    </source>
</evidence>
<dbReference type="SUPFAM" id="SSF52540">
    <property type="entry name" value="P-loop containing nucleoside triphosphate hydrolases"/>
    <property type="match status" value="1"/>
</dbReference>
<dbReference type="HAMAP" id="MF_00376">
    <property type="entry name" value="Dephospho_CoA_kinase"/>
    <property type="match status" value="1"/>
</dbReference>
<dbReference type="FunCoup" id="A0A6P8I7W7">
    <property type="interactions" value="527"/>
</dbReference>
<evidence type="ECO:0000256" key="3">
    <source>
        <dbReference type="ARBA" id="ARBA00022840"/>
    </source>
</evidence>
<evidence type="ECO:0000256" key="2">
    <source>
        <dbReference type="ARBA" id="ARBA00022741"/>
    </source>
</evidence>
<reference evidence="7" key="1">
    <citation type="submission" date="2025-08" db="UniProtKB">
        <authorList>
            <consortium name="RefSeq"/>
        </authorList>
    </citation>
    <scope>IDENTIFICATION</scope>
    <source>
        <tissue evidence="7">Tentacle</tissue>
    </source>
</reference>
<dbReference type="GO" id="GO:0005524">
    <property type="term" value="F:ATP binding"/>
    <property type="evidence" value="ECO:0007669"/>
    <property type="project" value="UniProtKB-KW"/>
</dbReference>
<evidence type="ECO:0000256" key="4">
    <source>
        <dbReference type="ARBA" id="ARBA00044157"/>
    </source>
</evidence>
<keyword evidence="6" id="KW-1185">Reference proteome</keyword>
<evidence type="ECO:0000313" key="6">
    <source>
        <dbReference type="Proteomes" id="UP000515163"/>
    </source>
</evidence>
<dbReference type="PROSITE" id="PS51219">
    <property type="entry name" value="DPCK"/>
    <property type="match status" value="1"/>
</dbReference>
<dbReference type="KEGG" id="aten:116300041"/>
<dbReference type="GeneID" id="116300041"/>
<dbReference type="PANTHER" id="PTHR10695">
    <property type="entry name" value="DEPHOSPHO-COA KINASE-RELATED"/>
    <property type="match status" value="1"/>
</dbReference>
<protein>
    <recommendedName>
        <fullName evidence="4">Dephospho-CoA kinase domain-containing protein</fullName>
    </recommendedName>
</protein>
<dbReference type="AlphaFoldDB" id="A0A6P8I7W7"/>
<comment type="similarity">
    <text evidence="1">Belongs to the CoaE family.</text>
</comment>
<sequence length="231" mass="26420">MLIIGLTGGIATGKSTVSQMFKSLGCPLIDADEIAREVVQPNEKSWKKIVKHFGQEVLQPSGEIDREKLGKIIFADPAKRKVLNDSTHPYIYRVILWKLLMFFLAGERFVILDLPLLYETEVVLSITSQVIVVYCEESTQIERLMQRNNLSREEAIQRIESQMPLSEKCKRATFLVDNSGSQEETKAQVLSLYDEFKSSYLYLRLRIPAIMICGALNVLIIFYTLRWIGIL</sequence>